<proteinExistence type="predicted"/>
<dbReference type="KEGG" id="uam:UABAM_01130"/>
<evidence type="ECO:0000313" key="1">
    <source>
        <dbReference type="EMBL" id="BBM82787.1"/>
    </source>
</evidence>
<dbReference type="Proteomes" id="UP000326354">
    <property type="component" value="Chromosome"/>
</dbReference>
<sequence length="47" mass="5404">MYLKDKIAKYSAHYSADIKGDLYTMTADHLHRGVENNTEINIQSYAI</sequence>
<reference evidence="1 2" key="1">
    <citation type="submission" date="2019-08" db="EMBL/GenBank/DDBJ databases">
        <title>Complete genome sequence of Candidatus Uab amorphum.</title>
        <authorList>
            <person name="Shiratori T."/>
            <person name="Suzuki S."/>
            <person name="Kakizawa Y."/>
            <person name="Ishida K."/>
        </authorList>
    </citation>
    <scope>NUCLEOTIDE SEQUENCE [LARGE SCALE GENOMIC DNA]</scope>
    <source>
        <strain evidence="1 2">SRT547</strain>
    </source>
</reference>
<keyword evidence="2" id="KW-1185">Reference proteome</keyword>
<evidence type="ECO:0000313" key="2">
    <source>
        <dbReference type="Proteomes" id="UP000326354"/>
    </source>
</evidence>
<accession>A0A5S9IJP5</accession>
<name>A0A5S9IJP5_UABAM</name>
<protein>
    <submittedName>
        <fullName evidence="1">Uncharacterized protein</fullName>
    </submittedName>
</protein>
<dbReference type="EMBL" id="AP019860">
    <property type="protein sequence ID" value="BBM82787.1"/>
    <property type="molecule type" value="Genomic_DNA"/>
</dbReference>
<gene>
    <name evidence="1" type="ORF">UABAM_01130</name>
</gene>
<organism evidence="1 2">
    <name type="scientific">Uabimicrobium amorphum</name>
    <dbReference type="NCBI Taxonomy" id="2596890"/>
    <lineage>
        <taxon>Bacteria</taxon>
        <taxon>Pseudomonadati</taxon>
        <taxon>Planctomycetota</taxon>
        <taxon>Candidatus Uabimicrobiia</taxon>
        <taxon>Candidatus Uabimicrobiales</taxon>
        <taxon>Candidatus Uabimicrobiaceae</taxon>
        <taxon>Candidatus Uabimicrobium</taxon>
    </lineage>
</organism>
<dbReference type="AlphaFoldDB" id="A0A5S9IJP5"/>